<evidence type="ECO:0000313" key="3">
    <source>
        <dbReference type="Proteomes" id="UP000054693"/>
    </source>
</evidence>
<dbReference type="Proteomes" id="UP000054693">
    <property type="component" value="Unassembled WGS sequence"/>
</dbReference>
<accession>A0A0W0ZTI0</accession>
<gene>
    <name evidence="2" type="ORF">Ltuc_0080</name>
</gene>
<dbReference type="PATRIC" id="fig|40335.7.peg.82"/>
<protein>
    <submittedName>
        <fullName evidence="2">Glycosyl transferase, family 2</fullName>
    </submittedName>
</protein>
<dbReference type="PANTHER" id="PTHR43685:SF2">
    <property type="entry name" value="GLYCOSYLTRANSFERASE 2-LIKE DOMAIN-CONTAINING PROTEIN"/>
    <property type="match status" value="1"/>
</dbReference>
<dbReference type="Pfam" id="PF00535">
    <property type="entry name" value="Glycos_transf_2"/>
    <property type="match status" value="1"/>
</dbReference>
<sequence>MHNKGSSNPLVSLVIPAYNAEKYVMEAINSVLQQTYSPIELIVVNDGSTDNTKQLLIQNQEKFTFFSQKNAGQSAAMNFGWEQSSGSILGYLSADDRLHPEAISQLVTELLAHPEIVMIYPDFCIIDENSNYVRSIKAKDYDLKLVIADFECLPGPGALFRREAWLETGGWNSQLRHIPDMDFYLRLSALGSFLRVPEVLADFRIHSGSTTYSPSSVSKADEPLKVVNDFFSHQDTSFKFRKWRRRSTANALMLSGFMHGYSGRYIKFLSRMMEAGFTSPSALLTKKMASYLLRVFKR</sequence>
<dbReference type="InterPro" id="IPR050834">
    <property type="entry name" value="Glycosyltransf_2"/>
</dbReference>
<keyword evidence="2" id="KW-0808">Transferase</keyword>
<proteinExistence type="predicted"/>
<organism evidence="2 3">
    <name type="scientific">Legionella tucsonensis</name>
    <dbReference type="NCBI Taxonomy" id="40335"/>
    <lineage>
        <taxon>Bacteria</taxon>
        <taxon>Pseudomonadati</taxon>
        <taxon>Pseudomonadota</taxon>
        <taxon>Gammaproteobacteria</taxon>
        <taxon>Legionellales</taxon>
        <taxon>Legionellaceae</taxon>
        <taxon>Legionella</taxon>
    </lineage>
</organism>
<evidence type="ECO:0000259" key="1">
    <source>
        <dbReference type="Pfam" id="PF00535"/>
    </source>
</evidence>
<dbReference type="InterPro" id="IPR029044">
    <property type="entry name" value="Nucleotide-diphossugar_trans"/>
</dbReference>
<reference evidence="2 3" key="1">
    <citation type="submission" date="2015-11" db="EMBL/GenBank/DDBJ databases">
        <title>Genomic analysis of 38 Legionella species identifies large and diverse effector repertoires.</title>
        <authorList>
            <person name="Burstein D."/>
            <person name="Amaro F."/>
            <person name="Zusman T."/>
            <person name="Lifshitz Z."/>
            <person name="Cohen O."/>
            <person name="Gilbert J.A."/>
            <person name="Pupko T."/>
            <person name="Shuman H.A."/>
            <person name="Segal G."/>
        </authorList>
    </citation>
    <scope>NUCLEOTIDE SEQUENCE [LARGE SCALE GENOMIC DNA]</scope>
    <source>
        <strain evidence="2 3">ATCC 49180</strain>
    </source>
</reference>
<comment type="caution">
    <text evidence="2">The sequence shown here is derived from an EMBL/GenBank/DDBJ whole genome shotgun (WGS) entry which is preliminary data.</text>
</comment>
<dbReference type="Gene3D" id="3.90.550.10">
    <property type="entry name" value="Spore Coat Polysaccharide Biosynthesis Protein SpsA, Chain A"/>
    <property type="match status" value="1"/>
</dbReference>
<name>A0A0W0ZTI0_9GAMM</name>
<dbReference type="SUPFAM" id="SSF53448">
    <property type="entry name" value="Nucleotide-diphospho-sugar transferases"/>
    <property type="match status" value="1"/>
</dbReference>
<feature type="domain" description="Glycosyltransferase 2-like" evidence="1">
    <location>
        <begin position="12"/>
        <end position="163"/>
    </location>
</feature>
<dbReference type="RefSeq" id="WP_058519395.1">
    <property type="nucleotide sequence ID" value="NZ_CAAAIP010000005.1"/>
</dbReference>
<dbReference type="InterPro" id="IPR001173">
    <property type="entry name" value="Glyco_trans_2-like"/>
</dbReference>
<dbReference type="GO" id="GO:0016740">
    <property type="term" value="F:transferase activity"/>
    <property type="evidence" value="ECO:0007669"/>
    <property type="project" value="UniProtKB-KW"/>
</dbReference>
<dbReference type="GO" id="GO:0044010">
    <property type="term" value="P:single-species biofilm formation"/>
    <property type="evidence" value="ECO:0007669"/>
    <property type="project" value="TreeGrafter"/>
</dbReference>
<dbReference type="EMBL" id="LNZA01000001">
    <property type="protein sequence ID" value="KTD72233.1"/>
    <property type="molecule type" value="Genomic_DNA"/>
</dbReference>
<evidence type="ECO:0000313" key="2">
    <source>
        <dbReference type="EMBL" id="KTD72233.1"/>
    </source>
</evidence>
<dbReference type="AlphaFoldDB" id="A0A0W0ZTI0"/>
<dbReference type="PANTHER" id="PTHR43685">
    <property type="entry name" value="GLYCOSYLTRANSFERASE"/>
    <property type="match status" value="1"/>
</dbReference>
<keyword evidence="3" id="KW-1185">Reference proteome</keyword>
<dbReference type="OrthoDB" id="8742915at2"/>
<dbReference type="STRING" id="40335.Ltuc_0080"/>